<proteinExistence type="predicted"/>
<gene>
    <name evidence="1" type="ORF">HDA32_004822</name>
</gene>
<comment type="caution">
    <text evidence="1">The sequence shown here is derived from an EMBL/GenBank/DDBJ whole genome shotgun (WGS) entry which is preliminary data.</text>
</comment>
<dbReference type="Pfam" id="PF07388">
    <property type="entry name" value="A-2_8-polyST"/>
    <property type="match status" value="1"/>
</dbReference>
<dbReference type="RefSeq" id="WP_179645320.1">
    <property type="nucleotide sequence ID" value="NZ_BAAAYY010000037.1"/>
</dbReference>
<dbReference type="EMBL" id="JACCCC010000001">
    <property type="protein sequence ID" value="NYE49702.1"/>
    <property type="molecule type" value="Genomic_DNA"/>
</dbReference>
<protein>
    <submittedName>
        <fullName evidence="1">Uncharacterized protein</fullName>
    </submittedName>
</protein>
<evidence type="ECO:0000313" key="2">
    <source>
        <dbReference type="Proteomes" id="UP000589036"/>
    </source>
</evidence>
<evidence type="ECO:0000313" key="1">
    <source>
        <dbReference type="EMBL" id="NYE49702.1"/>
    </source>
</evidence>
<reference evidence="1 2" key="1">
    <citation type="submission" date="2020-07" db="EMBL/GenBank/DDBJ databases">
        <title>Sequencing the genomes of 1000 actinobacteria strains.</title>
        <authorList>
            <person name="Klenk H.-P."/>
        </authorList>
    </citation>
    <scope>NUCLEOTIDE SEQUENCE [LARGE SCALE GENOMIC DNA]</scope>
    <source>
        <strain evidence="1 2">CXB654</strain>
    </source>
</reference>
<name>A0A852U2P3_9ACTN</name>
<dbReference type="InterPro" id="IPR010866">
    <property type="entry name" value="A-2_8-polyST"/>
</dbReference>
<dbReference type="AlphaFoldDB" id="A0A852U2P3"/>
<organism evidence="1 2">
    <name type="scientific">Spinactinospora alkalitolerans</name>
    <dbReference type="NCBI Taxonomy" id="687207"/>
    <lineage>
        <taxon>Bacteria</taxon>
        <taxon>Bacillati</taxon>
        <taxon>Actinomycetota</taxon>
        <taxon>Actinomycetes</taxon>
        <taxon>Streptosporangiales</taxon>
        <taxon>Nocardiopsidaceae</taxon>
        <taxon>Spinactinospora</taxon>
    </lineage>
</organism>
<keyword evidence="2" id="KW-1185">Reference proteome</keyword>
<sequence length="451" mass="50364">MTQMFVASTFFGAMSLAAAVDSGEFGPAGDRRILLVSDNAALLEITDPLMEAPGFEAVRSRFDEVVSWNELLWPFHPSTWQPRPQDVLLLRRLLASYWSLDDSPLQIVVESVQVPPAKSLAAIFEDASITVYSDGLMSYGPTRNSQPREVATRIDRLVYLDLVPGVEPLLLDEYDVARSPLPLEAFRAVVSEVADSLDRLLKPRLDEGIEEAPLLLGQYLSALDLISPQQEDELHASMVRAMAARGHRTVLFKPHPSNTRRTHLRMSRTAQELDVRLVLLEEPIPAEVWFTVLRPSTVVSCFSTGLSTAAHLYGIPVACVGTEMLLEAVTPYQNSNRIPVTIVDASMPRIDAEGGLRPPRFSEERLHRELAPLLRTVSYCMQGAAYPHLREAAVDYLGAHYDATTRRYFKRRRLTALHLPGALPQRSSTNWLVSGARKVRSVQQTVFDRKD</sequence>
<accession>A0A852U2P3</accession>
<dbReference type="Proteomes" id="UP000589036">
    <property type="component" value="Unassembled WGS sequence"/>
</dbReference>